<evidence type="ECO:0000259" key="1">
    <source>
        <dbReference type="Pfam" id="PF01712"/>
    </source>
</evidence>
<reference evidence="3" key="1">
    <citation type="journal article" date="2016" name="Nature">
        <title>Genome evolution in the allotetraploid frog Xenopus laevis.</title>
        <authorList>
            <person name="Session A.M."/>
            <person name="Uno Y."/>
            <person name="Kwon T."/>
            <person name="Chapman J.A."/>
            <person name="Toyoda A."/>
            <person name="Takahashi S."/>
            <person name="Fukui A."/>
            <person name="Hikosaka A."/>
            <person name="Suzuki A."/>
            <person name="Kondo M."/>
            <person name="van Heeringen S.J."/>
            <person name="Quigley I."/>
            <person name="Heinz S."/>
            <person name="Ogino H."/>
            <person name="Ochi H."/>
            <person name="Hellsten U."/>
            <person name="Lyons J.B."/>
            <person name="Simakov O."/>
            <person name="Putnam N."/>
            <person name="Stites J."/>
            <person name="Kuroki Y."/>
            <person name="Tanaka T."/>
            <person name="Michiue T."/>
            <person name="Watanabe M."/>
            <person name="Bogdanovic O."/>
            <person name="Lister R."/>
            <person name="Georgiou G."/>
            <person name="Paranjpe S.S."/>
            <person name="van Kruijsbergen I."/>
            <person name="Shu S."/>
            <person name="Carlson J."/>
            <person name="Kinoshita T."/>
            <person name="Ohta Y."/>
            <person name="Mawaribuchi S."/>
            <person name="Jenkins J."/>
            <person name="Grimwood J."/>
            <person name="Schmutz J."/>
            <person name="Mitros T."/>
            <person name="Mozaffari S.V."/>
            <person name="Suzuki Y."/>
            <person name="Haramoto Y."/>
            <person name="Yamamoto T.S."/>
            <person name="Takagi C."/>
            <person name="Heald R."/>
            <person name="Miller K."/>
            <person name="Haudenschild C."/>
            <person name="Kitzman J."/>
            <person name="Nakayama T."/>
            <person name="Izutsu Y."/>
            <person name="Robert J."/>
            <person name="Fortriede J."/>
            <person name="Burns K."/>
            <person name="Lotay V."/>
            <person name="Karimi K."/>
            <person name="Yasuoka Y."/>
            <person name="Dichmann D.S."/>
            <person name="Flajnik M.F."/>
            <person name="Houston D.W."/>
            <person name="Shendure J."/>
            <person name="DuPasquier L."/>
            <person name="Vize P.D."/>
            <person name="Zorn A.M."/>
            <person name="Ito M."/>
            <person name="Marcotte E.M."/>
            <person name="Wallingford J.B."/>
            <person name="Ito Y."/>
            <person name="Asashima M."/>
            <person name="Ueno N."/>
            <person name="Matsuda Y."/>
            <person name="Veenstra G.J."/>
            <person name="Fujiyama A."/>
            <person name="Harland R.M."/>
            <person name="Taira M."/>
            <person name="Rokhsar D.S."/>
        </authorList>
    </citation>
    <scope>NUCLEOTIDE SEQUENCE [LARGE SCALE GENOMIC DNA]</scope>
    <source>
        <strain evidence="3">J</strain>
    </source>
</reference>
<dbReference type="Pfam" id="PF01712">
    <property type="entry name" value="dNK"/>
    <property type="match status" value="1"/>
</dbReference>
<protein>
    <recommendedName>
        <fullName evidence="1">Deoxynucleoside kinase domain-containing protein</fullName>
    </recommendedName>
</protein>
<dbReference type="InterPro" id="IPR027417">
    <property type="entry name" value="P-loop_NTPase"/>
</dbReference>
<dbReference type="InterPro" id="IPR031314">
    <property type="entry name" value="DNK_dom"/>
</dbReference>
<dbReference type="OMA" id="PEQCYEN"/>
<dbReference type="Proteomes" id="UP000694892">
    <property type="component" value="Chromosome 9_10L"/>
</dbReference>
<feature type="domain" description="Deoxynucleoside kinase" evidence="1">
    <location>
        <begin position="56"/>
        <end position="142"/>
    </location>
</feature>
<dbReference type="SUPFAM" id="SSF52540">
    <property type="entry name" value="P-loop containing nucleoside triphosphate hydrolases"/>
    <property type="match status" value="1"/>
</dbReference>
<dbReference type="InterPro" id="IPR050566">
    <property type="entry name" value="Deoxyribonucleoside_kinase"/>
</dbReference>
<dbReference type="PANTHER" id="PTHR10513:SF15">
    <property type="entry name" value="NADH DEHYDROGENASE [UBIQUINONE] 1 ALPHA SUBCOMPLEX SUBUNIT 10, MITOCHONDRIAL"/>
    <property type="match status" value="1"/>
</dbReference>
<evidence type="ECO:0000313" key="3">
    <source>
        <dbReference type="Proteomes" id="UP000694892"/>
    </source>
</evidence>
<evidence type="ECO:0000313" key="2">
    <source>
        <dbReference type="EMBL" id="OCT63713.1"/>
    </source>
</evidence>
<name>A0A974BZH9_XENLA</name>
<dbReference type="PANTHER" id="PTHR10513">
    <property type="entry name" value="DEOXYNUCLEOSIDE KINASE"/>
    <property type="match status" value="1"/>
</dbReference>
<accession>A0A974BZH9</accession>
<dbReference type="GO" id="GO:0006120">
    <property type="term" value="P:mitochondrial electron transport, NADH to ubiquinone"/>
    <property type="evidence" value="ECO:0007669"/>
    <property type="project" value="TreeGrafter"/>
</dbReference>
<proteinExistence type="predicted"/>
<sequence>MFSSAASRGLRLTGKICSGRVAQIHVSSRHSLLYGYWAYVLGERTTKRFGPNSKIITVDGNLASGKGQIAKKLADRLGMRYFPEADEHYLDKTTGDGSILPSKFSGNCSLDKFYDDPKCPDGNSYRLQSWMYSVRLMQYSDALEHLLSTGIDHYNEIKGNSIDEFLPPHLVIYVDVPAAEVHKKILERGHVVEDIEYLKFDKSPWTEQNDVTYHHLRMFVEDKDKVASLITVPSYIPEITIGASEYDSAYYQYRSLPGRKYTKGYNADIGDKMIWLK</sequence>
<organism evidence="2 3">
    <name type="scientific">Xenopus laevis</name>
    <name type="common">African clawed frog</name>
    <dbReference type="NCBI Taxonomy" id="8355"/>
    <lineage>
        <taxon>Eukaryota</taxon>
        <taxon>Metazoa</taxon>
        <taxon>Chordata</taxon>
        <taxon>Craniata</taxon>
        <taxon>Vertebrata</taxon>
        <taxon>Euteleostomi</taxon>
        <taxon>Amphibia</taxon>
        <taxon>Batrachia</taxon>
        <taxon>Anura</taxon>
        <taxon>Pipoidea</taxon>
        <taxon>Pipidae</taxon>
        <taxon>Xenopodinae</taxon>
        <taxon>Xenopus</taxon>
        <taxon>Xenopus</taxon>
    </lineage>
</organism>
<dbReference type="AlphaFoldDB" id="A0A974BZH9"/>
<dbReference type="EMBL" id="CM004482">
    <property type="protein sequence ID" value="OCT63713.1"/>
    <property type="molecule type" value="Genomic_DNA"/>
</dbReference>
<dbReference type="GO" id="GO:0005739">
    <property type="term" value="C:mitochondrion"/>
    <property type="evidence" value="ECO:0007669"/>
    <property type="project" value="GOC"/>
</dbReference>
<gene>
    <name evidence="2" type="ORF">XELAEV_18044813mg</name>
</gene>
<dbReference type="Gene3D" id="3.40.50.300">
    <property type="entry name" value="P-loop containing nucleotide triphosphate hydrolases"/>
    <property type="match status" value="1"/>
</dbReference>